<comment type="subcellular location">
    <subcellularLocation>
        <location evidence="2">Endoplasmic reticulum membrane</location>
        <topology evidence="2">Single-pass type II membrane protein</topology>
    </subcellularLocation>
    <subcellularLocation>
        <location evidence="1">Golgi apparatus membrane</location>
        <topology evidence="1">Single-pass type II membrane protein</topology>
    </subcellularLocation>
</comment>
<dbReference type="PANTHER" id="PTHR46025:SF3">
    <property type="entry name" value="XYLOSYLTRANSFERASE OXT"/>
    <property type="match status" value="1"/>
</dbReference>
<evidence type="ECO:0000313" key="16">
    <source>
        <dbReference type="Proteomes" id="UP000318733"/>
    </source>
</evidence>
<dbReference type="AlphaFoldDB" id="A0A556MLF2"/>
<evidence type="ECO:0000256" key="2">
    <source>
        <dbReference type="ARBA" id="ARBA00004648"/>
    </source>
</evidence>
<keyword evidence="3" id="KW-0328">Glycosyltransferase</keyword>
<dbReference type="EMBL" id="VLPK01000002">
    <property type="protein sequence ID" value="TSJ40757.1"/>
    <property type="molecule type" value="Genomic_DNA"/>
</dbReference>
<name>A0A556MLF2_9SPHI</name>
<comment type="caution">
    <text evidence="15">The sequence shown here is derived from an EMBL/GenBank/DDBJ whole genome shotgun (WGS) entry which is preliminary data.</text>
</comment>
<keyword evidence="16" id="KW-1185">Reference proteome</keyword>
<keyword evidence="5" id="KW-0812">Transmembrane</keyword>
<accession>A0A556MLF2</accession>
<evidence type="ECO:0000256" key="4">
    <source>
        <dbReference type="ARBA" id="ARBA00022679"/>
    </source>
</evidence>
<dbReference type="InterPro" id="IPR003406">
    <property type="entry name" value="Glyco_trans_14"/>
</dbReference>
<keyword evidence="12" id="KW-1015">Disulfide bond</keyword>
<evidence type="ECO:0000256" key="14">
    <source>
        <dbReference type="ARBA" id="ARBA00042865"/>
    </source>
</evidence>
<evidence type="ECO:0000256" key="9">
    <source>
        <dbReference type="ARBA" id="ARBA00022989"/>
    </source>
</evidence>
<dbReference type="RefSeq" id="WP_144248795.1">
    <property type="nucleotide sequence ID" value="NZ_VLPK01000002.1"/>
</dbReference>
<keyword evidence="8" id="KW-0735">Signal-anchor</keyword>
<keyword evidence="7" id="KW-0256">Endoplasmic reticulum</keyword>
<evidence type="ECO:0000256" key="10">
    <source>
        <dbReference type="ARBA" id="ARBA00023034"/>
    </source>
</evidence>
<evidence type="ECO:0000256" key="8">
    <source>
        <dbReference type="ARBA" id="ARBA00022968"/>
    </source>
</evidence>
<dbReference type="PANTHER" id="PTHR46025">
    <property type="entry name" value="XYLOSYLTRANSFERASE OXT"/>
    <property type="match status" value="1"/>
</dbReference>
<dbReference type="GO" id="GO:0046872">
    <property type="term" value="F:metal ion binding"/>
    <property type="evidence" value="ECO:0007669"/>
    <property type="project" value="UniProtKB-KW"/>
</dbReference>
<keyword evidence="6" id="KW-0479">Metal-binding</keyword>
<evidence type="ECO:0000256" key="5">
    <source>
        <dbReference type="ARBA" id="ARBA00022692"/>
    </source>
</evidence>
<dbReference type="Proteomes" id="UP000318733">
    <property type="component" value="Unassembled WGS sequence"/>
</dbReference>
<dbReference type="GO" id="GO:0050650">
    <property type="term" value="P:chondroitin sulfate proteoglycan biosynthetic process"/>
    <property type="evidence" value="ECO:0007669"/>
    <property type="project" value="TreeGrafter"/>
</dbReference>
<dbReference type="GO" id="GO:0030158">
    <property type="term" value="F:protein xylosyltransferase activity"/>
    <property type="evidence" value="ECO:0007669"/>
    <property type="project" value="InterPro"/>
</dbReference>
<keyword evidence="4 15" id="KW-0808">Transferase</keyword>
<evidence type="ECO:0000256" key="1">
    <source>
        <dbReference type="ARBA" id="ARBA00004323"/>
    </source>
</evidence>
<evidence type="ECO:0000256" key="11">
    <source>
        <dbReference type="ARBA" id="ARBA00023136"/>
    </source>
</evidence>
<reference evidence="15 16" key="1">
    <citation type="submission" date="2019-07" db="EMBL/GenBank/DDBJ databases">
        <authorList>
            <person name="Huq M.A."/>
        </authorList>
    </citation>
    <scope>NUCLEOTIDE SEQUENCE [LARGE SCALE GENOMIC DNA]</scope>
    <source>
        <strain evidence="15 16">MAH-19</strain>
    </source>
</reference>
<keyword evidence="13" id="KW-0325">Glycoprotein</keyword>
<evidence type="ECO:0000256" key="13">
    <source>
        <dbReference type="ARBA" id="ARBA00023180"/>
    </source>
</evidence>
<evidence type="ECO:0000256" key="12">
    <source>
        <dbReference type="ARBA" id="ARBA00023157"/>
    </source>
</evidence>
<proteinExistence type="predicted"/>
<keyword evidence="10" id="KW-0333">Golgi apparatus</keyword>
<dbReference type="InterPro" id="IPR043538">
    <property type="entry name" value="XYLT"/>
</dbReference>
<evidence type="ECO:0000256" key="6">
    <source>
        <dbReference type="ARBA" id="ARBA00022723"/>
    </source>
</evidence>
<dbReference type="Pfam" id="PF02485">
    <property type="entry name" value="Branch"/>
    <property type="match status" value="1"/>
</dbReference>
<keyword evidence="9" id="KW-1133">Transmembrane helix</keyword>
<evidence type="ECO:0000256" key="7">
    <source>
        <dbReference type="ARBA" id="ARBA00022824"/>
    </source>
</evidence>
<keyword evidence="11" id="KW-0472">Membrane</keyword>
<evidence type="ECO:0000313" key="15">
    <source>
        <dbReference type="EMBL" id="TSJ40757.1"/>
    </source>
</evidence>
<evidence type="ECO:0000256" key="3">
    <source>
        <dbReference type="ARBA" id="ARBA00022676"/>
    </source>
</evidence>
<dbReference type="OrthoDB" id="7943907at2"/>
<organism evidence="15 16">
    <name type="scientific">Mucilaginibacter corticis</name>
    <dbReference type="NCBI Taxonomy" id="2597670"/>
    <lineage>
        <taxon>Bacteria</taxon>
        <taxon>Pseudomonadati</taxon>
        <taxon>Bacteroidota</taxon>
        <taxon>Sphingobacteriia</taxon>
        <taxon>Sphingobacteriales</taxon>
        <taxon>Sphingobacteriaceae</taxon>
        <taxon>Mucilaginibacter</taxon>
    </lineage>
</organism>
<protein>
    <recommendedName>
        <fullName evidence="14">Peptide O-xylosyltransferase</fullName>
    </recommendedName>
</protein>
<gene>
    <name evidence="15" type="ORF">FO440_13510</name>
</gene>
<dbReference type="GO" id="GO:0015012">
    <property type="term" value="P:heparan sulfate proteoglycan biosynthetic process"/>
    <property type="evidence" value="ECO:0007669"/>
    <property type="project" value="TreeGrafter"/>
</dbReference>
<sequence length="283" mass="32739">MRLAHLILAHGSKSQLERLVKRLVYPNTDIYIHLDAKSDMAEFADLEKLDGVSFIKKRTGIKWGDYSMVTATLISFEEILKSGNEYSHINLLSGQDYPLKSAATIQKFLFANTGKSFIKHLSIFDEWQESKSRITMYNLGDYNFPLKFKIQDFLNKFLPDRKMPLGLKPYGFSQWITITPECVAYSLDYLKKHRAARRSFRLIWAVDEIIFQTILMNSPLKDKVVNDHLRYIKFKRGASRPNTLTMADAKLLVDSGKFYARKFDPNVDSEILNYLDAAAEKEK</sequence>
<dbReference type="GO" id="GO:0016020">
    <property type="term" value="C:membrane"/>
    <property type="evidence" value="ECO:0007669"/>
    <property type="project" value="InterPro"/>
</dbReference>